<protein>
    <recommendedName>
        <fullName evidence="7 8">Small ribosomal subunit protein bS20</fullName>
    </recommendedName>
</protein>
<dbReference type="Pfam" id="PF01649">
    <property type="entry name" value="Ribosomal_S20p"/>
    <property type="match status" value="1"/>
</dbReference>
<evidence type="ECO:0000256" key="3">
    <source>
        <dbReference type="ARBA" id="ARBA00022730"/>
    </source>
</evidence>
<dbReference type="HAMAP" id="MF_00500">
    <property type="entry name" value="Ribosomal_bS20"/>
    <property type="match status" value="1"/>
</dbReference>
<dbReference type="EMBL" id="QZJZ01000059">
    <property type="protein sequence ID" value="RJP58895.1"/>
    <property type="molecule type" value="Genomic_DNA"/>
</dbReference>
<keyword evidence="6 8" id="KW-0687">Ribonucleoprotein</keyword>
<comment type="caution">
    <text evidence="10">The sequence shown here is derived from an EMBL/GenBank/DDBJ whole genome shotgun (WGS) entry which is preliminary data.</text>
</comment>
<evidence type="ECO:0000256" key="9">
    <source>
        <dbReference type="SAM" id="MobiDB-lite"/>
    </source>
</evidence>
<evidence type="ECO:0000313" key="11">
    <source>
        <dbReference type="Proteomes" id="UP000266426"/>
    </source>
</evidence>
<dbReference type="SUPFAM" id="SSF46992">
    <property type="entry name" value="Ribosomal protein S20"/>
    <property type="match status" value="1"/>
</dbReference>
<dbReference type="PANTHER" id="PTHR33398">
    <property type="entry name" value="30S RIBOSOMAL PROTEIN S20"/>
    <property type="match status" value="1"/>
</dbReference>
<proteinExistence type="inferred from homology"/>
<organism evidence="10 11">
    <name type="scientific">Candidatus Auribacter fodinae</name>
    <dbReference type="NCBI Taxonomy" id="2093366"/>
    <lineage>
        <taxon>Bacteria</taxon>
        <taxon>Pseudomonadati</taxon>
        <taxon>Candidatus Auribacterota</taxon>
        <taxon>Candidatus Auribacteria</taxon>
        <taxon>Candidatus Auribacterales</taxon>
        <taxon>Candidatus Auribacteraceae</taxon>
        <taxon>Candidatus Auribacter</taxon>
    </lineage>
</organism>
<dbReference type="GO" id="GO:0005829">
    <property type="term" value="C:cytosol"/>
    <property type="evidence" value="ECO:0007669"/>
    <property type="project" value="TreeGrafter"/>
</dbReference>
<dbReference type="GO" id="GO:0070181">
    <property type="term" value="F:small ribosomal subunit rRNA binding"/>
    <property type="evidence" value="ECO:0007669"/>
    <property type="project" value="TreeGrafter"/>
</dbReference>
<feature type="region of interest" description="Disordered" evidence="9">
    <location>
        <begin position="1"/>
        <end position="26"/>
    </location>
</feature>
<dbReference type="AlphaFoldDB" id="A0A3A4QYC4"/>
<evidence type="ECO:0000313" key="10">
    <source>
        <dbReference type="EMBL" id="RJP58895.1"/>
    </source>
</evidence>
<evidence type="ECO:0000256" key="8">
    <source>
        <dbReference type="HAMAP-Rule" id="MF_00500"/>
    </source>
</evidence>
<evidence type="ECO:0000256" key="2">
    <source>
        <dbReference type="ARBA" id="ARBA00007634"/>
    </source>
</evidence>
<name>A0A3A4QYC4_9BACT</name>
<evidence type="ECO:0000256" key="1">
    <source>
        <dbReference type="ARBA" id="ARBA00003134"/>
    </source>
</evidence>
<dbReference type="GO" id="GO:0003735">
    <property type="term" value="F:structural constituent of ribosome"/>
    <property type="evidence" value="ECO:0007669"/>
    <property type="project" value="InterPro"/>
</dbReference>
<evidence type="ECO:0000256" key="4">
    <source>
        <dbReference type="ARBA" id="ARBA00022884"/>
    </source>
</evidence>
<evidence type="ECO:0000256" key="6">
    <source>
        <dbReference type="ARBA" id="ARBA00023274"/>
    </source>
</evidence>
<dbReference type="Gene3D" id="1.20.58.110">
    <property type="entry name" value="Ribosomal protein S20"/>
    <property type="match status" value="1"/>
</dbReference>
<evidence type="ECO:0000256" key="5">
    <source>
        <dbReference type="ARBA" id="ARBA00022980"/>
    </source>
</evidence>
<evidence type="ECO:0000256" key="7">
    <source>
        <dbReference type="ARBA" id="ARBA00035136"/>
    </source>
</evidence>
<dbReference type="Proteomes" id="UP000266426">
    <property type="component" value="Unassembled WGS sequence"/>
</dbReference>
<keyword evidence="5 8" id="KW-0689">Ribosomal protein</keyword>
<dbReference type="NCBIfam" id="TIGR00029">
    <property type="entry name" value="S20"/>
    <property type="match status" value="1"/>
</dbReference>
<comment type="function">
    <text evidence="1 8">Binds directly to 16S ribosomal RNA.</text>
</comment>
<dbReference type="GO" id="GO:0006412">
    <property type="term" value="P:translation"/>
    <property type="evidence" value="ECO:0007669"/>
    <property type="project" value="UniProtKB-UniRule"/>
</dbReference>
<accession>A0A3A4QYC4</accession>
<gene>
    <name evidence="8 10" type="primary">rpsT</name>
    <name evidence="10" type="ORF">C4541_07195</name>
</gene>
<dbReference type="InterPro" id="IPR036510">
    <property type="entry name" value="Ribosomal_bS20_sf"/>
</dbReference>
<reference evidence="10 11" key="1">
    <citation type="journal article" date="2017" name="ISME J.">
        <title>Energy and carbon metabolisms in a deep terrestrial subsurface fluid microbial community.</title>
        <authorList>
            <person name="Momper L."/>
            <person name="Jungbluth S.P."/>
            <person name="Lee M.D."/>
            <person name="Amend J.P."/>
        </authorList>
    </citation>
    <scope>NUCLEOTIDE SEQUENCE [LARGE SCALE GENOMIC DNA]</scope>
    <source>
        <strain evidence="10">SURF_26</strain>
    </source>
</reference>
<dbReference type="PANTHER" id="PTHR33398:SF1">
    <property type="entry name" value="SMALL RIBOSOMAL SUBUNIT PROTEIN BS20C"/>
    <property type="match status" value="1"/>
</dbReference>
<keyword evidence="4 8" id="KW-0694">RNA-binding</keyword>
<keyword evidence="3 8" id="KW-0699">rRNA-binding</keyword>
<dbReference type="GO" id="GO:0015935">
    <property type="term" value="C:small ribosomal subunit"/>
    <property type="evidence" value="ECO:0007669"/>
    <property type="project" value="TreeGrafter"/>
</dbReference>
<sequence length="89" mass="9957">MPNTRSAQKHMRSDARKTLRNKSYKSSVKSALRTLYKAMENNEKDSLGTLMSNAFAKLDKAGKIGVIHPNKANRKKARINRAVNAVLSK</sequence>
<comment type="similarity">
    <text evidence="2 8">Belongs to the bacterial ribosomal protein bS20 family.</text>
</comment>
<dbReference type="InterPro" id="IPR002583">
    <property type="entry name" value="Ribosomal_bS20"/>
</dbReference>